<evidence type="ECO:0000256" key="1">
    <source>
        <dbReference type="SAM" id="MobiDB-lite"/>
    </source>
</evidence>
<evidence type="ECO:0000313" key="4">
    <source>
        <dbReference type="Proteomes" id="UP000034207"/>
    </source>
</evidence>
<sequence length="339" mass="37274">MNPDNNQEENDPSSKKPFLKKYWWVGLILIIIVIVIALAGLGIMKKAEEKQNKKSIPSTMSSPTSIPTVPATSASAITSPPPSMEGINNHTEMYGGTGADPNMVTLGPTISIGNLQKNTPYSGKRGMEFELESKTPLLAPIDMTLVGFKNQSAKSGIGADGKKYAPMNDIELTFKSASPDWPGMTIILYHLYTSSLLQGHYQNSDCDDVEWDAINNQAEGHLFYPVDDYIVPSKGNAKACKALIGHTVKRGELVGYAGNVGDHSFASFCFKVPDKSKNLTVKQGNQNLHWVQPASFFYWKSYSPDTTFPSGVLAYPFEIDGYQLPAEKRDVNFKYTSRK</sequence>
<dbReference type="AlphaFoldDB" id="A0A0G0PW04"/>
<gene>
    <name evidence="3" type="ORF">UT18_C0019G0018</name>
</gene>
<keyword evidence="2" id="KW-0812">Transmembrane</keyword>
<protein>
    <submittedName>
        <fullName evidence="3">Uncharacterized protein</fullName>
    </submittedName>
</protein>
<evidence type="ECO:0000313" key="3">
    <source>
        <dbReference type="EMBL" id="KKQ93516.1"/>
    </source>
</evidence>
<dbReference type="Proteomes" id="UP000034207">
    <property type="component" value="Unassembled WGS sequence"/>
</dbReference>
<feature type="region of interest" description="Disordered" evidence="1">
    <location>
        <begin position="50"/>
        <end position="95"/>
    </location>
</feature>
<organism evidence="3 4">
    <name type="scientific">candidate division CPR2 bacterium GW2011_GWC2_39_10</name>
    <dbReference type="NCBI Taxonomy" id="1618345"/>
    <lineage>
        <taxon>Bacteria</taxon>
        <taxon>Bacteria division CPR2</taxon>
    </lineage>
</organism>
<keyword evidence="2" id="KW-0472">Membrane</keyword>
<reference evidence="3 4" key="1">
    <citation type="journal article" date="2015" name="Nature">
        <title>rRNA introns, odd ribosomes, and small enigmatic genomes across a large radiation of phyla.</title>
        <authorList>
            <person name="Brown C.T."/>
            <person name="Hug L.A."/>
            <person name="Thomas B.C."/>
            <person name="Sharon I."/>
            <person name="Castelle C.J."/>
            <person name="Singh A."/>
            <person name="Wilkins M.J."/>
            <person name="Williams K.H."/>
            <person name="Banfield J.F."/>
        </authorList>
    </citation>
    <scope>NUCLEOTIDE SEQUENCE [LARGE SCALE GENOMIC DNA]</scope>
</reference>
<proteinExistence type="predicted"/>
<feature type="transmembrane region" description="Helical" evidence="2">
    <location>
        <begin position="22"/>
        <end position="44"/>
    </location>
</feature>
<accession>A0A0G0PW04</accession>
<dbReference type="EMBL" id="LBVV01000019">
    <property type="protein sequence ID" value="KKQ93516.1"/>
    <property type="molecule type" value="Genomic_DNA"/>
</dbReference>
<evidence type="ECO:0000256" key="2">
    <source>
        <dbReference type="SAM" id="Phobius"/>
    </source>
</evidence>
<name>A0A0G0PW04_UNCC2</name>
<comment type="caution">
    <text evidence="3">The sequence shown here is derived from an EMBL/GenBank/DDBJ whole genome shotgun (WGS) entry which is preliminary data.</text>
</comment>
<keyword evidence="2" id="KW-1133">Transmembrane helix</keyword>
<feature type="compositionally biased region" description="Low complexity" evidence="1">
    <location>
        <begin position="55"/>
        <end position="78"/>
    </location>
</feature>